<dbReference type="EMBL" id="CP002859">
    <property type="protein sequence ID" value="AEI50276.1"/>
    <property type="molecule type" value="Genomic_DNA"/>
</dbReference>
<keyword evidence="2" id="KW-1185">Reference proteome</keyword>
<reference evidence="1 2" key="2">
    <citation type="journal article" date="2012" name="Stand. Genomic Sci.">
        <title>Complete genome sequence of the aquatic bacterium Runella slithyformis type strain (LSU 4(T)).</title>
        <authorList>
            <person name="Copeland A."/>
            <person name="Zhang X."/>
            <person name="Misra M."/>
            <person name="Lapidus A."/>
            <person name="Nolan M."/>
            <person name="Lucas S."/>
            <person name="Deshpande S."/>
            <person name="Cheng J.F."/>
            <person name="Tapia R."/>
            <person name="Goodwin L.A."/>
            <person name="Pitluck S."/>
            <person name="Liolios K."/>
            <person name="Pagani I."/>
            <person name="Ivanova N."/>
            <person name="Mikhailova N."/>
            <person name="Pati A."/>
            <person name="Chen A."/>
            <person name="Palaniappan K."/>
            <person name="Land M."/>
            <person name="Hauser L."/>
            <person name="Pan C."/>
            <person name="Jeffries C.D."/>
            <person name="Detter J.C."/>
            <person name="Brambilla E.M."/>
            <person name="Rohde M."/>
            <person name="Djao O.D."/>
            <person name="Goker M."/>
            <person name="Sikorski J."/>
            <person name="Tindall B.J."/>
            <person name="Woyke T."/>
            <person name="Bristow J."/>
            <person name="Eisen J.A."/>
            <person name="Markowitz V."/>
            <person name="Hugenholtz P."/>
            <person name="Kyrpides N.C."/>
            <person name="Klenk H.P."/>
            <person name="Mavromatis K."/>
        </authorList>
    </citation>
    <scope>NUCLEOTIDE SEQUENCE [LARGE SCALE GENOMIC DNA]</scope>
    <source>
        <strain evidence="2">ATCC 29530 / DSM 19594 / LMG 11500 / NCIMB 11436 / LSU 4</strain>
    </source>
</reference>
<gene>
    <name evidence="1" type="ordered locus">Runsl_3920</name>
</gene>
<evidence type="ECO:0000313" key="1">
    <source>
        <dbReference type="EMBL" id="AEI50276.1"/>
    </source>
</evidence>
<name>A0A7U4E746_RUNSL</name>
<evidence type="ECO:0000313" key="2">
    <source>
        <dbReference type="Proteomes" id="UP000000493"/>
    </source>
</evidence>
<reference evidence="2" key="1">
    <citation type="submission" date="2011-06" db="EMBL/GenBank/DDBJ databases">
        <title>The complete genome of chromosome of Runella slithyformis DSM 19594.</title>
        <authorList>
            <consortium name="US DOE Joint Genome Institute (JGI-PGF)"/>
            <person name="Lucas S."/>
            <person name="Han J."/>
            <person name="Lapidus A."/>
            <person name="Bruce D."/>
            <person name="Goodwin L."/>
            <person name="Pitluck S."/>
            <person name="Peters L."/>
            <person name="Kyrpides N."/>
            <person name="Mavromatis K."/>
            <person name="Ivanova N."/>
            <person name="Ovchinnikova G."/>
            <person name="Zhang X."/>
            <person name="Misra M."/>
            <person name="Detter J.C."/>
            <person name="Tapia R."/>
            <person name="Han C."/>
            <person name="Land M."/>
            <person name="Hauser L."/>
            <person name="Markowitz V."/>
            <person name="Cheng J.-F."/>
            <person name="Hugenholtz P."/>
            <person name="Woyke T."/>
            <person name="Wu D."/>
            <person name="Tindall B."/>
            <person name="Faehrich R."/>
            <person name="Brambilla E."/>
            <person name="Klenk H.-P."/>
            <person name="Eisen J.A."/>
        </authorList>
    </citation>
    <scope>NUCLEOTIDE SEQUENCE [LARGE SCALE GENOMIC DNA]</scope>
    <source>
        <strain evidence="2">ATCC 29530 / DSM 19594 / LMG 11500 / NCIMB 11436 / LSU 4</strain>
    </source>
</reference>
<dbReference type="RefSeq" id="WP_013929579.1">
    <property type="nucleotide sequence ID" value="NC_015703.1"/>
</dbReference>
<sequence length="88" mass="10479">MKPRHIKKAFEYFGYECPDEIIKESDLKMEIEDSKQAKHSLLVAIETAQEHMKKLDDWIDLLESVKQQVKAEEYRELNPHAKDVFFIN</sequence>
<dbReference type="KEGG" id="rsi:Runsl_3920"/>
<dbReference type="Proteomes" id="UP000000493">
    <property type="component" value="Chromosome"/>
</dbReference>
<organism evidence="1 2">
    <name type="scientific">Runella slithyformis (strain ATCC 29530 / DSM 19594 / LMG 11500 / NCIMB 11436 / LSU 4)</name>
    <dbReference type="NCBI Taxonomy" id="761193"/>
    <lineage>
        <taxon>Bacteria</taxon>
        <taxon>Pseudomonadati</taxon>
        <taxon>Bacteroidota</taxon>
        <taxon>Cytophagia</taxon>
        <taxon>Cytophagales</taxon>
        <taxon>Spirosomataceae</taxon>
        <taxon>Runella</taxon>
    </lineage>
</organism>
<protein>
    <submittedName>
        <fullName evidence="1">Uncharacterized protein</fullName>
    </submittedName>
</protein>
<accession>A0A7U4E746</accession>
<dbReference type="AlphaFoldDB" id="A0A7U4E746"/>
<proteinExistence type="predicted"/>